<comment type="function">
    <text evidence="7">SbcCD cleaves DNA hairpin structures. These structures can inhibit DNA replication and are intermediates in certain DNA recombination reactions. The complex acts as a 3'-&gt;5' double strand exonuclease that can open hairpins. It also has a 5' single-strand endonuclease activity.</text>
</comment>
<dbReference type="NCBIfam" id="TIGR00619">
    <property type="entry name" value="sbcd"/>
    <property type="match status" value="1"/>
</dbReference>
<evidence type="ECO:0000313" key="11">
    <source>
        <dbReference type="Proteomes" id="UP000189800"/>
    </source>
</evidence>
<comment type="similarity">
    <text evidence="1 7">Belongs to the SbcD family.</text>
</comment>
<reference evidence="10 11" key="1">
    <citation type="submission" date="2017-02" db="EMBL/GenBank/DDBJ databases">
        <title>Draft genome sequence of Moraxella pluranimalium CCUG 54913T type strain.</title>
        <authorList>
            <person name="Salva-Serra F."/>
            <person name="Engstrom-Jakobsson H."/>
            <person name="Thorell K."/>
            <person name="Jaen-Luchoro D."/>
            <person name="Gonzales-Siles L."/>
            <person name="Karlsson R."/>
            <person name="Yazdan S."/>
            <person name="Boulund F."/>
            <person name="Johnning A."/>
            <person name="Engstrand L."/>
            <person name="Kristiansson E."/>
            <person name="Moore E."/>
        </authorList>
    </citation>
    <scope>NUCLEOTIDE SEQUENCE [LARGE SCALE GENOMIC DNA]</scope>
    <source>
        <strain evidence="10 11">CCUG 54913</strain>
    </source>
</reference>
<dbReference type="InterPro" id="IPR004843">
    <property type="entry name" value="Calcineurin-like_PHP"/>
</dbReference>
<dbReference type="InterPro" id="IPR050535">
    <property type="entry name" value="DNA_Repair-Maintenance_Comp"/>
</dbReference>
<comment type="subunit">
    <text evidence="2 7">Heterodimer of SbcC and SbcD.</text>
</comment>
<evidence type="ECO:0000313" key="10">
    <source>
        <dbReference type="EMBL" id="OOS24733.1"/>
    </source>
</evidence>
<dbReference type="GO" id="GO:0006310">
    <property type="term" value="P:DNA recombination"/>
    <property type="evidence" value="ECO:0007669"/>
    <property type="project" value="UniProtKB-KW"/>
</dbReference>
<keyword evidence="7" id="KW-0233">DNA recombination</keyword>
<keyword evidence="4 7" id="KW-0540">Nuclease</keyword>
<dbReference type="PANTHER" id="PTHR30337:SF0">
    <property type="entry name" value="NUCLEASE SBCCD SUBUNIT D"/>
    <property type="match status" value="1"/>
</dbReference>
<dbReference type="InterPro" id="IPR026843">
    <property type="entry name" value="SbcD_C"/>
</dbReference>
<evidence type="ECO:0000259" key="8">
    <source>
        <dbReference type="Pfam" id="PF00149"/>
    </source>
</evidence>
<keyword evidence="7" id="KW-0235">DNA replication</keyword>
<dbReference type="Gene3D" id="3.60.21.10">
    <property type="match status" value="1"/>
</dbReference>
<evidence type="ECO:0000256" key="6">
    <source>
        <dbReference type="ARBA" id="ARBA00022839"/>
    </source>
</evidence>
<keyword evidence="6 7" id="KW-0269">Exonuclease</keyword>
<dbReference type="SUPFAM" id="SSF56300">
    <property type="entry name" value="Metallo-dependent phosphatases"/>
    <property type="match status" value="1"/>
</dbReference>
<dbReference type="GO" id="GO:0004519">
    <property type="term" value="F:endonuclease activity"/>
    <property type="evidence" value="ECO:0007669"/>
    <property type="project" value="UniProtKB-KW"/>
</dbReference>
<evidence type="ECO:0000259" key="9">
    <source>
        <dbReference type="Pfam" id="PF12320"/>
    </source>
</evidence>
<keyword evidence="11" id="KW-1185">Reference proteome</keyword>
<dbReference type="PANTHER" id="PTHR30337">
    <property type="entry name" value="COMPONENT OF ATP-DEPENDENT DSDNA EXONUCLEASE"/>
    <property type="match status" value="1"/>
</dbReference>
<dbReference type="InterPro" id="IPR004593">
    <property type="entry name" value="SbcD"/>
</dbReference>
<dbReference type="Proteomes" id="UP000189800">
    <property type="component" value="Unassembled WGS sequence"/>
</dbReference>
<name>A0A1T0CQW4_9GAMM</name>
<evidence type="ECO:0000256" key="5">
    <source>
        <dbReference type="ARBA" id="ARBA00022801"/>
    </source>
</evidence>
<accession>A0A1T0CQW4</accession>
<dbReference type="InterPro" id="IPR041796">
    <property type="entry name" value="Mre11_N"/>
</dbReference>
<dbReference type="GO" id="GO:0006260">
    <property type="term" value="P:DNA replication"/>
    <property type="evidence" value="ECO:0007669"/>
    <property type="project" value="UniProtKB-KW"/>
</dbReference>
<comment type="caution">
    <text evidence="10">The sequence shown here is derived from an EMBL/GenBank/DDBJ whole genome shotgun (WGS) entry which is preliminary data.</text>
</comment>
<dbReference type="CDD" id="cd00840">
    <property type="entry name" value="MPP_Mre11_N"/>
    <property type="match status" value="1"/>
</dbReference>
<dbReference type="Pfam" id="PF00149">
    <property type="entry name" value="Metallophos"/>
    <property type="match status" value="1"/>
</dbReference>
<feature type="domain" description="Nuclease SbcCD subunit D C-terminal" evidence="9">
    <location>
        <begin position="290"/>
        <end position="387"/>
    </location>
</feature>
<dbReference type="AlphaFoldDB" id="A0A1T0CQW4"/>
<dbReference type="EMBL" id="MUYU01000009">
    <property type="protein sequence ID" value="OOS24733.1"/>
    <property type="molecule type" value="Genomic_DNA"/>
</dbReference>
<evidence type="ECO:0000256" key="2">
    <source>
        <dbReference type="ARBA" id="ARBA00011322"/>
    </source>
</evidence>
<dbReference type="InterPro" id="IPR029052">
    <property type="entry name" value="Metallo-depent_PP-like"/>
</dbReference>
<evidence type="ECO:0000256" key="3">
    <source>
        <dbReference type="ARBA" id="ARBA00013365"/>
    </source>
</evidence>
<dbReference type="Pfam" id="PF12320">
    <property type="entry name" value="SbcD_C"/>
    <property type="match status" value="1"/>
</dbReference>
<sequence length="416" mass="46343">MRILHTSDWHLGKLLYNQSRYDEFECFLKWLQESLLSHQADVLIVAGDIFDTMTPSNKAEHLYHHFLAQAFKNHIKHIIIVAGNHDSPTSLQKTKEVLGVLNTHVIGSATDNLEDELITLYDGETPSAIIIATPYLRDRDVRTSGDAQSIEQKNSDLLQGVADHYHLLANLAKQKQQYIKDTYQITIPIIATGHLFVAGSSVSSADDGMRDLQVGTLGQISASIFDDDIDYVALGHIHASQIVAKQSRIRYCGSPIAMGFGEIGRHKQVLIVDIADGQPIQVNALSVPIFQSLAKISGELDFIYDNLAKLSEYDQDIWLEIEYTGSKVLPDLRQLITDAISETRLTALSIKNRSTYKGSLSQGVTSAVPKLEMLSATDVFDKRLEKEALNDDEKTALKHAYQTLLKELQETDTKAQ</sequence>
<evidence type="ECO:0000256" key="4">
    <source>
        <dbReference type="ARBA" id="ARBA00022722"/>
    </source>
</evidence>
<protein>
    <recommendedName>
        <fullName evidence="3 7">Nuclease SbcCD subunit D</fullName>
    </recommendedName>
</protein>
<proteinExistence type="inferred from homology"/>
<organism evidence="10 11">
    <name type="scientific">Moraxella pluranimalium</name>
    <dbReference type="NCBI Taxonomy" id="470453"/>
    <lineage>
        <taxon>Bacteria</taxon>
        <taxon>Pseudomonadati</taxon>
        <taxon>Pseudomonadota</taxon>
        <taxon>Gammaproteobacteria</taxon>
        <taxon>Moraxellales</taxon>
        <taxon>Moraxellaceae</taxon>
        <taxon>Moraxella</taxon>
    </lineage>
</organism>
<evidence type="ECO:0000256" key="7">
    <source>
        <dbReference type="RuleBase" id="RU363069"/>
    </source>
</evidence>
<dbReference type="Gene3D" id="3.30.160.720">
    <property type="match status" value="1"/>
</dbReference>
<dbReference type="GO" id="GO:0008408">
    <property type="term" value="F:3'-5' exonuclease activity"/>
    <property type="evidence" value="ECO:0007669"/>
    <property type="project" value="InterPro"/>
</dbReference>
<feature type="domain" description="Calcineurin-like phosphoesterase" evidence="8">
    <location>
        <begin position="1"/>
        <end position="239"/>
    </location>
</feature>
<keyword evidence="7" id="KW-0255">Endonuclease</keyword>
<dbReference type="STRING" id="470453.B0680_03935"/>
<evidence type="ECO:0000256" key="1">
    <source>
        <dbReference type="ARBA" id="ARBA00010555"/>
    </source>
</evidence>
<keyword evidence="5 7" id="KW-0378">Hydrolase</keyword>
<gene>
    <name evidence="7" type="primary">sbcD</name>
    <name evidence="10" type="ORF">B0680_03935</name>
</gene>